<protein>
    <submittedName>
        <fullName evidence="1">Uncharacterized protein</fullName>
    </submittedName>
</protein>
<evidence type="ECO:0000313" key="2">
    <source>
        <dbReference type="Proteomes" id="UP000694382"/>
    </source>
</evidence>
<organism evidence="1 2">
    <name type="scientific">Geospiza parvula</name>
    <name type="common">Small tree-finch</name>
    <name type="synonym">Camarhynchus parvulus</name>
    <dbReference type="NCBI Taxonomy" id="87175"/>
    <lineage>
        <taxon>Eukaryota</taxon>
        <taxon>Metazoa</taxon>
        <taxon>Chordata</taxon>
        <taxon>Craniata</taxon>
        <taxon>Vertebrata</taxon>
        <taxon>Euteleostomi</taxon>
        <taxon>Archelosauria</taxon>
        <taxon>Archosauria</taxon>
        <taxon>Dinosauria</taxon>
        <taxon>Saurischia</taxon>
        <taxon>Theropoda</taxon>
        <taxon>Coelurosauria</taxon>
        <taxon>Aves</taxon>
        <taxon>Neognathae</taxon>
        <taxon>Neoaves</taxon>
        <taxon>Telluraves</taxon>
        <taxon>Australaves</taxon>
        <taxon>Passeriformes</taxon>
        <taxon>Thraupidae</taxon>
        <taxon>Camarhynchus</taxon>
    </lineage>
</organism>
<proteinExistence type="predicted"/>
<reference evidence="1" key="2">
    <citation type="submission" date="2025-08" db="UniProtKB">
        <authorList>
            <consortium name="Ensembl"/>
        </authorList>
    </citation>
    <scope>IDENTIFICATION</scope>
</reference>
<dbReference type="AlphaFoldDB" id="A0A8U8CDP7"/>
<reference evidence="1" key="1">
    <citation type="submission" date="2020-02" db="EMBL/GenBank/DDBJ databases">
        <authorList>
            <person name="Enbody D E."/>
            <person name="Pettersson E M."/>
        </authorList>
    </citation>
    <scope>NUCLEOTIDE SEQUENCE [LARGE SCALE GENOMIC DNA]</scope>
</reference>
<keyword evidence="2" id="KW-1185">Reference proteome</keyword>
<evidence type="ECO:0000313" key="1">
    <source>
        <dbReference type="Ensembl" id="ENSCPVP00000026799.1"/>
    </source>
</evidence>
<name>A0A8U8CDP7_GEOPR</name>
<reference evidence="1" key="3">
    <citation type="submission" date="2025-09" db="UniProtKB">
        <authorList>
            <consortium name="Ensembl"/>
        </authorList>
    </citation>
    <scope>IDENTIFICATION</scope>
</reference>
<sequence>MLWVPAMNSSARGEAPGSLLRSCQASLLPQLRTWQGETHREKKNFGERDCIALGLCEENNHAAPQCLLPYFTLISLLMSLNLPLMAFTMNCPVMIQTPFSLVL</sequence>
<dbReference type="Proteomes" id="UP000694382">
    <property type="component" value="Chromosome 4A"/>
</dbReference>
<accession>A0A8U8CDP7</accession>
<dbReference type="Ensembl" id="ENSCPVT00000025071.1">
    <property type="protein sequence ID" value="ENSCPVP00000026799.1"/>
    <property type="gene ID" value="ENSCPVG00000016886.1"/>
</dbReference>